<accession>A0A0C5VCT2</accession>
<dbReference type="InterPro" id="IPR006683">
    <property type="entry name" value="Thioestr_dom"/>
</dbReference>
<dbReference type="EMBL" id="CP007142">
    <property type="protein sequence ID" value="AJQ97145.1"/>
    <property type="molecule type" value="Genomic_DNA"/>
</dbReference>
<dbReference type="NCBIfam" id="TIGR00369">
    <property type="entry name" value="unchar_dom_1"/>
    <property type="match status" value="1"/>
</dbReference>
<dbReference type="Pfam" id="PF03061">
    <property type="entry name" value="4HBT"/>
    <property type="match status" value="1"/>
</dbReference>
<dbReference type="Proteomes" id="UP000032266">
    <property type="component" value="Chromosome"/>
</dbReference>
<dbReference type="PANTHER" id="PTHR43240">
    <property type="entry name" value="1,4-DIHYDROXY-2-NAPHTHOYL-COA THIOESTERASE 1"/>
    <property type="match status" value="1"/>
</dbReference>
<dbReference type="SUPFAM" id="SSF54637">
    <property type="entry name" value="Thioesterase/thiol ester dehydrase-isomerase"/>
    <property type="match status" value="1"/>
</dbReference>
<dbReference type="AlphaFoldDB" id="A0A0C5VCT2"/>
<dbReference type="STRING" id="1445510.YC6258_05115"/>
<evidence type="ECO:0000313" key="5">
    <source>
        <dbReference type="Proteomes" id="UP000032266"/>
    </source>
</evidence>
<dbReference type="OrthoDB" id="9798208at2"/>
<dbReference type="PANTHER" id="PTHR43240:SF5">
    <property type="entry name" value="1,4-DIHYDROXY-2-NAPHTHOYL-COA THIOESTERASE 1"/>
    <property type="match status" value="1"/>
</dbReference>
<dbReference type="InterPro" id="IPR029069">
    <property type="entry name" value="HotDog_dom_sf"/>
</dbReference>
<dbReference type="RefSeq" id="WP_044618963.1">
    <property type="nucleotide sequence ID" value="NZ_CP007142.1"/>
</dbReference>
<dbReference type="KEGG" id="gsn:YC6258_05115"/>
<sequence>MSIWKRHATVDDLNAFSQNTLSVALGIKITEIGERTLTATMPVMEATKQPMGFLHGGASAALAETLGSIAASLCTEDSNICFGLELNASHLKSKRSGEVTGVATPIRIGSSVQVWEIRITDETNELVCLSRLTVAVRKMS</sequence>
<name>A0A0C5VCT2_9GAMM</name>
<dbReference type="InterPro" id="IPR003736">
    <property type="entry name" value="PAAI_dom"/>
</dbReference>
<dbReference type="GO" id="GO:0005829">
    <property type="term" value="C:cytosol"/>
    <property type="evidence" value="ECO:0007669"/>
    <property type="project" value="TreeGrafter"/>
</dbReference>
<dbReference type="GO" id="GO:0061522">
    <property type="term" value="F:1,4-dihydroxy-2-naphthoyl-CoA thioesterase activity"/>
    <property type="evidence" value="ECO:0007669"/>
    <property type="project" value="TreeGrafter"/>
</dbReference>
<dbReference type="Gene3D" id="3.10.129.10">
    <property type="entry name" value="Hotdog Thioesterase"/>
    <property type="match status" value="1"/>
</dbReference>
<protein>
    <submittedName>
        <fullName evidence="4">Uncharacterized protein, possibly involved in aromatic compounds catabolism</fullName>
    </submittedName>
</protein>
<keyword evidence="2" id="KW-0378">Hydrolase</keyword>
<evidence type="ECO:0000259" key="3">
    <source>
        <dbReference type="Pfam" id="PF03061"/>
    </source>
</evidence>
<proteinExistence type="inferred from homology"/>
<evidence type="ECO:0000256" key="2">
    <source>
        <dbReference type="ARBA" id="ARBA00022801"/>
    </source>
</evidence>
<organism evidence="4 5">
    <name type="scientific">Gynuella sunshinyii YC6258</name>
    <dbReference type="NCBI Taxonomy" id="1445510"/>
    <lineage>
        <taxon>Bacteria</taxon>
        <taxon>Pseudomonadati</taxon>
        <taxon>Pseudomonadota</taxon>
        <taxon>Gammaproteobacteria</taxon>
        <taxon>Oceanospirillales</taxon>
        <taxon>Saccharospirillaceae</taxon>
        <taxon>Gynuella</taxon>
    </lineage>
</organism>
<feature type="domain" description="Thioesterase" evidence="3">
    <location>
        <begin position="51"/>
        <end position="128"/>
    </location>
</feature>
<reference evidence="4 5" key="1">
    <citation type="submission" date="2014-01" db="EMBL/GenBank/DDBJ databases">
        <title>Full genme sequencing of cellulolytic bacterium Gynuella sunshinyii YC6258T gen. nov., sp. nov.</title>
        <authorList>
            <person name="Khan H."/>
            <person name="Chung E.J."/>
            <person name="Chung Y.R."/>
        </authorList>
    </citation>
    <scope>NUCLEOTIDE SEQUENCE [LARGE SCALE GENOMIC DNA]</scope>
    <source>
        <strain evidence="4 5">YC6258</strain>
    </source>
</reference>
<dbReference type="HOGENOM" id="CLU_089876_13_1_6"/>
<evidence type="ECO:0000256" key="1">
    <source>
        <dbReference type="ARBA" id="ARBA00008324"/>
    </source>
</evidence>
<keyword evidence="5" id="KW-1185">Reference proteome</keyword>
<dbReference type="CDD" id="cd03443">
    <property type="entry name" value="PaaI_thioesterase"/>
    <property type="match status" value="1"/>
</dbReference>
<evidence type="ECO:0000313" key="4">
    <source>
        <dbReference type="EMBL" id="AJQ97145.1"/>
    </source>
</evidence>
<comment type="similarity">
    <text evidence="1">Belongs to the thioesterase PaaI family.</text>
</comment>
<gene>
    <name evidence="4" type="ORF">YC6258_05115</name>
</gene>